<dbReference type="NCBIfam" id="TIGR00195">
    <property type="entry name" value="exoDNase_III"/>
    <property type="match status" value="1"/>
</dbReference>
<dbReference type="GO" id="GO:0006284">
    <property type="term" value="P:base-excision repair"/>
    <property type="evidence" value="ECO:0007669"/>
    <property type="project" value="TreeGrafter"/>
</dbReference>
<dbReference type="STRING" id="1121925.SAMN02746011_00031"/>
<organism evidence="10 11">
    <name type="scientific">Globicatella sulfidifaciens DSM 15739</name>
    <dbReference type="NCBI Taxonomy" id="1121925"/>
    <lineage>
        <taxon>Bacteria</taxon>
        <taxon>Bacillati</taxon>
        <taxon>Bacillota</taxon>
        <taxon>Bacilli</taxon>
        <taxon>Lactobacillales</taxon>
        <taxon>Aerococcaceae</taxon>
        <taxon>Globicatella</taxon>
    </lineage>
</organism>
<feature type="binding site" evidence="7">
    <location>
        <position position="247"/>
    </location>
    <ligand>
        <name>Mg(2+)</name>
        <dbReference type="ChEBI" id="CHEBI:18420"/>
        <label>1</label>
    </ligand>
</feature>
<keyword evidence="4" id="KW-0378">Hydrolase</keyword>
<dbReference type="FunFam" id="3.60.10.10:FF:000034">
    <property type="entry name" value="Exodeoxyribonuclease III"/>
    <property type="match status" value="1"/>
</dbReference>
<feature type="binding site" evidence="7">
    <location>
        <position position="9"/>
    </location>
    <ligand>
        <name>Mg(2+)</name>
        <dbReference type="ChEBI" id="CHEBI:18420"/>
        <label>1</label>
    </ligand>
</feature>
<name>A0A1T4JJT3_9LACT</name>
<keyword evidence="3 7" id="KW-0479">Metal-binding</keyword>
<dbReference type="PROSITE" id="PS00726">
    <property type="entry name" value="AP_NUCLEASE_F1_1"/>
    <property type="match status" value="1"/>
</dbReference>
<feature type="binding site" evidence="7">
    <location>
        <position position="246"/>
    </location>
    <ligand>
        <name>Mg(2+)</name>
        <dbReference type="ChEBI" id="CHEBI:18420"/>
        <label>1</label>
    </ligand>
</feature>
<gene>
    <name evidence="10" type="ORF">SAMN02746011_00031</name>
</gene>
<sequence length="256" mass="29557">MSIKLASWNVNGIRSVLNKGALQSYLDESNPDIICLQETKAQEDQVDFDFGELGYYEYWNSAVRKGYSGTAIFTKIKPLSVTYGIGIEDHDQEGRVITLEFADYYLVTVYTPNAKRDLTRLEYRQVWEDDFLAYLNTLNSVKPIMFCGDLNVAHQEIDLANPKTNTKNAGFTIEERTKFSQVIEAGYVDVFRYRNPEVTGAYTWWSYMNKARQRNVGWRIDYFVVSPNIIDRIHDVKIRPEVMGSDHCPIEIEIGE</sequence>
<feature type="binding site" evidence="7">
    <location>
        <position position="151"/>
    </location>
    <ligand>
        <name>Mg(2+)</name>
        <dbReference type="ChEBI" id="CHEBI:18420"/>
        <label>1</label>
    </ligand>
</feature>
<feature type="active site" description="Proton donor/acceptor" evidence="6">
    <location>
        <position position="149"/>
    </location>
</feature>
<dbReference type="InterPro" id="IPR020848">
    <property type="entry name" value="AP_endonuclease_F1_CS"/>
</dbReference>
<dbReference type="GO" id="GO:0046872">
    <property type="term" value="F:metal ion binding"/>
    <property type="evidence" value="ECO:0007669"/>
    <property type="project" value="UniProtKB-KW"/>
</dbReference>
<feature type="active site" evidence="6">
    <location>
        <position position="110"/>
    </location>
</feature>
<dbReference type="NCBIfam" id="TIGR00633">
    <property type="entry name" value="xth"/>
    <property type="match status" value="1"/>
</dbReference>
<evidence type="ECO:0000256" key="7">
    <source>
        <dbReference type="PIRSR" id="PIRSR604808-2"/>
    </source>
</evidence>
<dbReference type="SUPFAM" id="SSF56219">
    <property type="entry name" value="DNase I-like"/>
    <property type="match status" value="1"/>
</dbReference>
<dbReference type="PANTHER" id="PTHR22748">
    <property type="entry name" value="AP ENDONUCLEASE"/>
    <property type="match status" value="1"/>
</dbReference>
<dbReference type="InterPro" id="IPR036691">
    <property type="entry name" value="Endo/exonu/phosph_ase_sf"/>
</dbReference>
<evidence type="ECO:0000256" key="3">
    <source>
        <dbReference type="ARBA" id="ARBA00022723"/>
    </source>
</evidence>
<keyword evidence="5 7" id="KW-0460">Magnesium</keyword>
<feature type="active site" description="Proton acceptor" evidence="6">
    <location>
        <position position="247"/>
    </location>
</feature>
<accession>A0A1T4JJT3</accession>
<dbReference type="CDD" id="cd09087">
    <property type="entry name" value="Ape1-like_AP-endo"/>
    <property type="match status" value="1"/>
</dbReference>
<dbReference type="Gene3D" id="3.60.10.10">
    <property type="entry name" value="Endonuclease/exonuclease/phosphatase"/>
    <property type="match status" value="1"/>
</dbReference>
<dbReference type="InterPro" id="IPR020847">
    <property type="entry name" value="AP_endonuclease_F1_BS"/>
</dbReference>
<feature type="domain" description="Endonuclease/exonuclease/phosphatase" evidence="9">
    <location>
        <begin position="6"/>
        <end position="247"/>
    </location>
</feature>
<evidence type="ECO:0000256" key="4">
    <source>
        <dbReference type="ARBA" id="ARBA00022801"/>
    </source>
</evidence>
<evidence type="ECO:0000259" key="9">
    <source>
        <dbReference type="Pfam" id="PF03372"/>
    </source>
</evidence>
<comment type="cofactor">
    <cofactor evidence="1">
        <name>Mn(2+)</name>
        <dbReference type="ChEBI" id="CHEBI:29035"/>
    </cofactor>
</comment>
<feature type="site" description="Important for catalytic activity" evidence="8">
    <location>
        <position position="221"/>
    </location>
</feature>
<reference evidence="11" key="1">
    <citation type="submission" date="2017-02" db="EMBL/GenBank/DDBJ databases">
        <authorList>
            <person name="Varghese N."/>
            <person name="Submissions S."/>
        </authorList>
    </citation>
    <scope>NUCLEOTIDE SEQUENCE [LARGE SCALE GENOMIC DNA]</scope>
    <source>
        <strain evidence="11">DSM 15739</strain>
    </source>
</reference>
<evidence type="ECO:0000256" key="5">
    <source>
        <dbReference type="ARBA" id="ARBA00022842"/>
    </source>
</evidence>
<feature type="site" description="Interaction with DNA substrate" evidence="8">
    <location>
        <position position="247"/>
    </location>
</feature>
<comment type="similarity">
    <text evidence="2">Belongs to the DNA repair enzymes AP/ExoA family.</text>
</comment>
<evidence type="ECO:0000256" key="8">
    <source>
        <dbReference type="PIRSR" id="PIRSR604808-3"/>
    </source>
</evidence>
<dbReference type="PROSITE" id="PS51435">
    <property type="entry name" value="AP_NUCLEASE_F1_4"/>
    <property type="match status" value="1"/>
</dbReference>
<keyword evidence="7" id="KW-0464">Manganese</keyword>
<keyword evidence="11" id="KW-1185">Reference proteome</keyword>
<feature type="binding site" evidence="7">
    <location>
        <position position="38"/>
    </location>
    <ligand>
        <name>Mg(2+)</name>
        <dbReference type="ChEBI" id="CHEBI:18420"/>
        <label>1</label>
    </ligand>
</feature>
<dbReference type="AlphaFoldDB" id="A0A1T4JJT3"/>
<dbReference type="GO" id="GO:0008311">
    <property type="term" value="F:double-stranded DNA 3'-5' DNA exonuclease activity"/>
    <property type="evidence" value="ECO:0007669"/>
    <property type="project" value="TreeGrafter"/>
</dbReference>
<protein>
    <submittedName>
        <fullName evidence="10">Exodeoxyribonuclease-3</fullName>
    </submittedName>
</protein>
<dbReference type="GO" id="GO:0008081">
    <property type="term" value="F:phosphoric diester hydrolase activity"/>
    <property type="evidence" value="ECO:0007669"/>
    <property type="project" value="TreeGrafter"/>
</dbReference>
<comment type="cofactor">
    <cofactor evidence="7">
        <name>Mg(2+)</name>
        <dbReference type="ChEBI" id="CHEBI:18420"/>
    </cofactor>
    <cofactor evidence="7">
        <name>Mn(2+)</name>
        <dbReference type="ChEBI" id="CHEBI:29035"/>
    </cofactor>
    <text evidence="7">Probably binds two magnesium or manganese ions per subunit.</text>
</comment>
<dbReference type="Proteomes" id="UP000189941">
    <property type="component" value="Unassembled WGS sequence"/>
</dbReference>
<evidence type="ECO:0000256" key="2">
    <source>
        <dbReference type="ARBA" id="ARBA00007092"/>
    </source>
</evidence>
<evidence type="ECO:0000313" key="10">
    <source>
        <dbReference type="EMBL" id="SJZ30327.1"/>
    </source>
</evidence>
<evidence type="ECO:0000256" key="6">
    <source>
        <dbReference type="PIRSR" id="PIRSR604808-1"/>
    </source>
</evidence>
<dbReference type="PROSITE" id="PS00728">
    <property type="entry name" value="AP_NUCLEASE_F1_3"/>
    <property type="match status" value="1"/>
</dbReference>
<evidence type="ECO:0000256" key="1">
    <source>
        <dbReference type="ARBA" id="ARBA00001936"/>
    </source>
</evidence>
<dbReference type="InterPro" id="IPR005135">
    <property type="entry name" value="Endo/exonuclease/phosphatase"/>
</dbReference>
<dbReference type="EMBL" id="FUWO01000001">
    <property type="protein sequence ID" value="SJZ30327.1"/>
    <property type="molecule type" value="Genomic_DNA"/>
</dbReference>
<dbReference type="GO" id="GO:0003677">
    <property type="term" value="F:DNA binding"/>
    <property type="evidence" value="ECO:0007669"/>
    <property type="project" value="InterPro"/>
</dbReference>
<feature type="site" description="Transition state stabilizer" evidence="8">
    <location>
        <position position="151"/>
    </location>
</feature>
<feature type="binding site" evidence="7">
    <location>
        <position position="149"/>
    </location>
    <ligand>
        <name>Mg(2+)</name>
        <dbReference type="ChEBI" id="CHEBI:18420"/>
        <label>1</label>
    </ligand>
</feature>
<dbReference type="GO" id="GO:0003906">
    <property type="term" value="F:DNA-(apurinic or apyrimidinic site) endonuclease activity"/>
    <property type="evidence" value="ECO:0007669"/>
    <property type="project" value="TreeGrafter"/>
</dbReference>
<dbReference type="Pfam" id="PF03372">
    <property type="entry name" value="Exo_endo_phos"/>
    <property type="match status" value="1"/>
</dbReference>
<dbReference type="InterPro" id="IPR004808">
    <property type="entry name" value="AP_endonuc_1"/>
</dbReference>
<evidence type="ECO:0000313" key="11">
    <source>
        <dbReference type="Proteomes" id="UP000189941"/>
    </source>
</evidence>
<proteinExistence type="inferred from homology"/>
<dbReference type="PANTHER" id="PTHR22748:SF6">
    <property type="entry name" value="DNA-(APURINIC OR APYRIMIDINIC SITE) ENDONUCLEASE"/>
    <property type="match status" value="1"/>
</dbReference>